<evidence type="ECO:0000313" key="1">
    <source>
        <dbReference type="EMBL" id="AKV08533.1"/>
    </source>
</evidence>
<dbReference type="AlphaFoldDB" id="A0A0K1QS43"/>
<reference evidence="1 2" key="1">
    <citation type="journal article" date="2012" name="J. Bacteriol.">
        <title>Draft genome sequence of the cyanide-utilizing bacterium Pseudomonas fluorescens strain NCIMB 11764.</title>
        <authorList>
            <person name="Vilo C.A."/>
            <person name="Benedik M.J."/>
            <person name="Kunz D.A."/>
            <person name="Dong Q."/>
        </authorList>
    </citation>
    <scope>NUCLEOTIDE SEQUENCE [LARGE SCALE GENOMIC DNA]</scope>
    <source>
        <strain evidence="1 2">NCIMB 11764</strain>
    </source>
</reference>
<organism evidence="1 2">
    <name type="scientific">Pseudomonas fluorescens NCIMB 11764</name>
    <dbReference type="NCBI Taxonomy" id="1221522"/>
    <lineage>
        <taxon>Bacteria</taxon>
        <taxon>Pseudomonadati</taxon>
        <taxon>Pseudomonadota</taxon>
        <taxon>Gammaproteobacteria</taxon>
        <taxon>Pseudomonadales</taxon>
        <taxon>Pseudomonadaceae</taxon>
        <taxon>Pseudomonas</taxon>
    </lineage>
</organism>
<protein>
    <submittedName>
        <fullName evidence="1">Uncharacterized protein</fullName>
    </submittedName>
</protein>
<gene>
    <name evidence="1" type="ORF">B723_19930</name>
</gene>
<dbReference type="EMBL" id="CP010945">
    <property type="protein sequence ID" value="AKV08533.1"/>
    <property type="molecule type" value="Genomic_DNA"/>
</dbReference>
<accession>A0A0K1QS43</accession>
<evidence type="ECO:0000313" key="2">
    <source>
        <dbReference type="Proteomes" id="UP000017175"/>
    </source>
</evidence>
<proteinExistence type="predicted"/>
<dbReference type="Proteomes" id="UP000017175">
    <property type="component" value="Chromosome"/>
</dbReference>
<sequence>MAGLPVLQAFAGGEAFVLAILLVDPTPRGVEQVDGGPGVGNGKETVARFPLRGMVGRGDPDGCCCSKGAH</sequence>
<name>A0A0K1QS43_PSEFL</name>